<proteinExistence type="inferred from homology"/>
<dbReference type="Proteomes" id="UP000179113">
    <property type="component" value="Unassembled WGS sequence"/>
</dbReference>
<feature type="active site" description="Nucleophile" evidence="7">
    <location>
        <position position="15"/>
    </location>
</feature>
<keyword evidence="2" id="KW-0813">Transport</keyword>
<evidence type="ECO:0000256" key="2">
    <source>
        <dbReference type="ARBA" id="ARBA00022448"/>
    </source>
</evidence>
<dbReference type="PRINTS" id="PR00421">
    <property type="entry name" value="THIOREDOXIN"/>
</dbReference>
<dbReference type="CDD" id="cd02947">
    <property type="entry name" value="TRX_family"/>
    <property type="match status" value="1"/>
</dbReference>
<comment type="caution">
    <text evidence="10">The sequence shown here is derived from an EMBL/GenBank/DDBJ whole genome shotgun (WGS) entry which is preliminary data.</text>
</comment>
<feature type="domain" description="Thioredoxin" evidence="9">
    <location>
        <begin position="1"/>
        <end position="88"/>
    </location>
</feature>
<feature type="site" description="Contributes to redox potential value" evidence="7">
    <location>
        <position position="14"/>
    </location>
</feature>
<dbReference type="PIRSF" id="PIRSF000077">
    <property type="entry name" value="Thioredoxin"/>
    <property type="match status" value="1"/>
</dbReference>
<dbReference type="AlphaFoldDB" id="A0A1F4WHP2"/>
<dbReference type="SUPFAM" id="SSF52833">
    <property type="entry name" value="Thioredoxin-like"/>
    <property type="match status" value="1"/>
</dbReference>
<feature type="site" description="Deprotonates C-terminal active site Cys" evidence="7">
    <location>
        <position position="6"/>
    </location>
</feature>
<evidence type="ECO:0000259" key="9">
    <source>
        <dbReference type="PROSITE" id="PS51352"/>
    </source>
</evidence>
<keyword evidence="3" id="KW-0249">Electron transport</keyword>
<dbReference type="InterPro" id="IPR013766">
    <property type="entry name" value="Thioredoxin_domain"/>
</dbReference>
<dbReference type="InterPro" id="IPR036249">
    <property type="entry name" value="Thioredoxin-like_sf"/>
</dbReference>
<dbReference type="InterPro" id="IPR017937">
    <property type="entry name" value="Thioredoxin_CS"/>
</dbReference>
<evidence type="ECO:0000313" key="11">
    <source>
        <dbReference type="Proteomes" id="UP000179113"/>
    </source>
</evidence>
<evidence type="ECO:0000256" key="5">
    <source>
        <dbReference type="ARBA" id="ARBA00023284"/>
    </source>
</evidence>
<reference evidence="10 11" key="1">
    <citation type="journal article" date="2016" name="Nat. Commun.">
        <title>Thousands of microbial genomes shed light on interconnected biogeochemical processes in an aquifer system.</title>
        <authorList>
            <person name="Anantharaman K."/>
            <person name="Brown C.T."/>
            <person name="Hug L.A."/>
            <person name="Sharon I."/>
            <person name="Castelle C.J."/>
            <person name="Probst A.J."/>
            <person name="Thomas B.C."/>
            <person name="Singh A."/>
            <person name="Wilkins M.J."/>
            <person name="Karaoz U."/>
            <person name="Brodie E.L."/>
            <person name="Williams K.H."/>
            <person name="Hubbard S.S."/>
            <person name="Banfield J.F."/>
        </authorList>
    </citation>
    <scope>NUCLEOTIDE SEQUENCE [LARGE SCALE GENOMIC DNA]</scope>
</reference>
<sequence>MIQLIDFYADWCGPCKIMEPIFQELEKELQGKVEFKRIDVETDPETAGRFGVLSIPTFVILKDEKEIDRKVGAMPKEILRSWINSNLNK</sequence>
<gene>
    <name evidence="10" type="ORF">A2415_04220</name>
</gene>
<name>A0A1F4WHP2_UNCKA</name>
<feature type="active site" description="Nucleophile" evidence="7">
    <location>
        <position position="12"/>
    </location>
</feature>
<evidence type="ECO:0000256" key="7">
    <source>
        <dbReference type="PIRSR" id="PIRSR000077-1"/>
    </source>
</evidence>
<comment type="similarity">
    <text evidence="1">Belongs to the thioredoxin family.</text>
</comment>
<feature type="site" description="Contributes to redox potential value" evidence="7">
    <location>
        <position position="13"/>
    </location>
</feature>
<keyword evidence="4 8" id="KW-1015">Disulfide bond</keyword>
<evidence type="ECO:0000313" key="10">
    <source>
        <dbReference type="EMBL" id="OGC68975.1"/>
    </source>
</evidence>
<dbReference type="PROSITE" id="PS51352">
    <property type="entry name" value="THIOREDOXIN_2"/>
    <property type="match status" value="1"/>
</dbReference>
<evidence type="ECO:0000256" key="3">
    <source>
        <dbReference type="ARBA" id="ARBA00022982"/>
    </source>
</evidence>
<evidence type="ECO:0000256" key="4">
    <source>
        <dbReference type="ARBA" id="ARBA00023157"/>
    </source>
</evidence>
<evidence type="ECO:0000256" key="6">
    <source>
        <dbReference type="NCBIfam" id="TIGR01068"/>
    </source>
</evidence>
<accession>A0A1F4WHP2</accession>
<dbReference type="PANTHER" id="PTHR45663:SF11">
    <property type="entry name" value="GEO12009P1"/>
    <property type="match status" value="1"/>
</dbReference>
<organism evidence="10 11">
    <name type="scientific">candidate division WWE3 bacterium RIFOXYC1_FULL_39_7</name>
    <dbReference type="NCBI Taxonomy" id="1802643"/>
    <lineage>
        <taxon>Bacteria</taxon>
        <taxon>Katanobacteria</taxon>
    </lineage>
</organism>
<evidence type="ECO:0000256" key="8">
    <source>
        <dbReference type="PIRSR" id="PIRSR000077-4"/>
    </source>
</evidence>
<dbReference type="InterPro" id="IPR005746">
    <property type="entry name" value="Thioredoxin"/>
</dbReference>
<dbReference type="Gene3D" id="3.40.30.10">
    <property type="entry name" value="Glutaredoxin"/>
    <property type="match status" value="1"/>
</dbReference>
<dbReference type="NCBIfam" id="TIGR01068">
    <property type="entry name" value="thioredoxin"/>
    <property type="match status" value="1"/>
</dbReference>
<dbReference type="PROSITE" id="PS00194">
    <property type="entry name" value="THIOREDOXIN_1"/>
    <property type="match status" value="1"/>
</dbReference>
<dbReference type="GO" id="GO:0005737">
    <property type="term" value="C:cytoplasm"/>
    <property type="evidence" value="ECO:0007669"/>
    <property type="project" value="TreeGrafter"/>
</dbReference>
<dbReference type="EMBL" id="MEWA01000029">
    <property type="protein sequence ID" value="OGC68975.1"/>
    <property type="molecule type" value="Genomic_DNA"/>
</dbReference>
<dbReference type="PANTHER" id="PTHR45663">
    <property type="entry name" value="GEO12009P1"/>
    <property type="match status" value="1"/>
</dbReference>
<feature type="disulfide bond" description="Redox-active" evidence="8">
    <location>
        <begin position="12"/>
        <end position="15"/>
    </location>
</feature>
<protein>
    <recommendedName>
        <fullName evidence="6">Thioredoxin</fullName>
    </recommendedName>
</protein>
<keyword evidence="5 8" id="KW-0676">Redox-active center</keyword>
<dbReference type="Pfam" id="PF00085">
    <property type="entry name" value="Thioredoxin"/>
    <property type="match status" value="1"/>
</dbReference>
<dbReference type="GO" id="GO:0015035">
    <property type="term" value="F:protein-disulfide reductase activity"/>
    <property type="evidence" value="ECO:0007669"/>
    <property type="project" value="UniProtKB-UniRule"/>
</dbReference>
<evidence type="ECO:0000256" key="1">
    <source>
        <dbReference type="ARBA" id="ARBA00008987"/>
    </source>
</evidence>